<proteinExistence type="predicted"/>
<accession>A0A914RFG6</accession>
<sequence>MVYSHFGTCFSSHVINEKYFVREDAGACSWNLLEAMPADSGTGCLSISIFSCVGR</sequence>
<keyword evidence="1" id="KW-1185">Reference proteome</keyword>
<organism evidence="1 2">
    <name type="scientific">Parascaris equorum</name>
    <name type="common">Equine roundworm</name>
    <dbReference type="NCBI Taxonomy" id="6256"/>
    <lineage>
        <taxon>Eukaryota</taxon>
        <taxon>Metazoa</taxon>
        <taxon>Ecdysozoa</taxon>
        <taxon>Nematoda</taxon>
        <taxon>Chromadorea</taxon>
        <taxon>Rhabditida</taxon>
        <taxon>Spirurina</taxon>
        <taxon>Ascaridomorpha</taxon>
        <taxon>Ascaridoidea</taxon>
        <taxon>Ascarididae</taxon>
        <taxon>Parascaris</taxon>
    </lineage>
</organism>
<reference evidence="2" key="1">
    <citation type="submission" date="2022-11" db="UniProtKB">
        <authorList>
            <consortium name="WormBaseParasite"/>
        </authorList>
    </citation>
    <scope>IDENTIFICATION</scope>
</reference>
<dbReference type="WBParaSite" id="PEQ_0000043801-mRNA-1">
    <property type="protein sequence ID" value="PEQ_0000043801-mRNA-1"/>
    <property type="gene ID" value="PEQ_0000043801"/>
</dbReference>
<evidence type="ECO:0000313" key="1">
    <source>
        <dbReference type="Proteomes" id="UP000887564"/>
    </source>
</evidence>
<dbReference type="Proteomes" id="UP000887564">
    <property type="component" value="Unplaced"/>
</dbReference>
<dbReference type="AlphaFoldDB" id="A0A914RFG6"/>
<evidence type="ECO:0000313" key="2">
    <source>
        <dbReference type="WBParaSite" id="PEQ_0000043801-mRNA-1"/>
    </source>
</evidence>
<protein>
    <submittedName>
        <fullName evidence="2">Uncharacterized protein</fullName>
    </submittedName>
</protein>
<name>A0A914RFG6_PAREQ</name>